<dbReference type="InterPro" id="IPR014862">
    <property type="entry name" value="TrwC"/>
</dbReference>
<gene>
    <name evidence="2" type="ORF">Pro02_72990</name>
</gene>
<organism evidence="2 3">
    <name type="scientific">Planobispora rosea</name>
    <dbReference type="NCBI Taxonomy" id="35762"/>
    <lineage>
        <taxon>Bacteria</taxon>
        <taxon>Bacillati</taxon>
        <taxon>Actinomycetota</taxon>
        <taxon>Actinomycetes</taxon>
        <taxon>Streptosporangiales</taxon>
        <taxon>Streptosporangiaceae</taxon>
        <taxon>Planobispora</taxon>
    </lineage>
</organism>
<sequence length="296" mass="31448">MACIVDLGPSAAQVHYRLRPGIVCDRRGSIDGPVCPLPPAPALVAEDGTDPMALGAQALQWTGSSLANFGITPGTPLTADEHPVAAALMAGRHPHTGRRLLAGTETKRNRGYEITLAAPASLSTLYALGTPEVAASIAALVAQAISQSAGQLERWLVGRARRAGLMGWIIVHHSTPALLDRLPRPCLHAHLVLAALMAAPDGEWTDIAGPARQRLYGYVEAVEADARSRMRRLLSDHHGVGWERDHETGRWEIVSARAELYERSPLPRPACSGAVEDARLADIAVSLRAQRGGLAG</sequence>
<dbReference type="EMBL" id="BOOI01000093">
    <property type="protein sequence ID" value="GIH88891.1"/>
    <property type="molecule type" value="Genomic_DNA"/>
</dbReference>
<evidence type="ECO:0000259" key="1">
    <source>
        <dbReference type="Pfam" id="PF08751"/>
    </source>
</evidence>
<reference evidence="2" key="1">
    <citation type="submission" date="2021-01" db="EMBL/GenBank/DDBJ databases">
        <title>Whole genome shotgun sequence of Planobispora rosea NBRC 15558.</title>
        <authorList>
            <person name="Komaki H."/>
            <person name="Tamura T."/>
        </authorList>
    </citation>
    <scope>NUCLEOTIDE SEQUENCE</scope>
    <source>
        <strain evidence="2">NBRC 15558</strain>
    </source>
</reference>
<protein>
    <recommendedName>
        <fullName evidence="1">TrwC relaxase domain-containing protein</fullName>
    </recommendedName>
</protein>
<comment type="caution">
    <text evidence="2">The sequence shown here is derived from an EMBL/GenBank/DDBJ whole genome shotgun (WGS) entry which is preliminary data.</text>
</comment>
<keyword evidence="3" id="KW-1185">Reference proteome</keyword>
<dbReference type="Proteomes" id="UP000655044">
    <property type="component" value="Unassembled WGS sequence"/>
</dbReference>
<proteinExistence type="predicted"/>
<name>A0A8J3WII8_PLARO</name>
<dbReference type="RefSeq" id="WP_189243960.1">
    <property type="nucleotide sequence ID" value="NZ_BMQP01000060.1"/>
</dbReference>
<feature type="domain" description="TrwC relaxase" evidence="1">
    <location>
        <begin position="56"/>
        <end position="263"/>
    </location>
</feature>
<dbReference type="AlphaFoldDB" id="A0A8J3WII8"/>
<dbReference type="SUPFAM" id="SSF55464">
    <property type="entry name" value="Origin of replication-binding domain, RBD-like"/>
    <property type="match status" value="1"/>
</dbReference>
<accession>A0A8J3WII8</accession>
<evidence type="ECO:0000313" key="3">
    <source>
        <dbReference type="Proteomes" id="UP000655044"/>
    </source>
</evidence>
<dbReference type="Pfam" id="PF08751">
    <property type="entry name" value="TrwC"/>
    <property type="match status" value="1"/>
</dbReference>
<evidence type="ECO:0000313" key="2">
    <source>
        <dbReference type="EMBL" id="GIH88891.1"/>
    </source>
</evidence>